<dbReference type="PANTHER" id="PTHR43048:SF3">
    <property type="entry name" value="METHYLMALONYL-COA EPIMERASE, MITOCHONDRIAL"/>
    <property type="match status" value="1"/>
</dbReference>
<dbReference type="PANTHER" id="PTHR43048">
    <property type="entry name" value="METHYLMALONYL-COA EPIMERASE"/>
    <property type="match status" value="1"/>
</dbReference>
<feature type="domain" description="VOC" evidence="2">
    <location>
        <begin position="12"/>
        <end position="147"/>
    </location>
</feature>
<dbReference type="PROSITE" id="PS51819">
    <property type="entry name" value="VOC"/>
    <property type="match status" value="1"/>
</dbReference>
<dbReference type="SUPFAM" id="SSF54593">
    <property type="entry name" value="Glyoxalase/Bleomycin resistance protein/Dihydroxybiphenyl dioxygenase"/>
    <property type="match status" value="1"/>
</dbReference>
<reference evidence="3" key="1">
    <citation type="submission" date="2021-01" db="EMBL/GenBank/DDBJ databases">
        <authorList>
            <person name="Corre E."/>
            <person name="Pelletier E."/>
            <person name="Niang G."/>
            <person name="Scheremetjew M."/>
            <person name="Finn R."/>
            <person name="Kale V."/>
            <person name="Holt S."/>
            <person name="Cochrane G."/>
            <person name="Meng A."/>
            <person name="Brown T."/>
            <person name="Cohen L."/>
        </authorList>
    </citation>
    <scope>NUCLEOTIDE SEQUENCE</scope>
    <source>
        <strain evidence="3">CCMP325</strain>
    </source>
</reference>
<evidence type="ECO:0000313" key="3">
    <source>
        <dbReference type="EMBL" id="CAD8493215.1"/>
    </source>
</evidence>
<evidence type="ECO:0000256" key="1">
    <source>
        <dbReference type="ARBA" id="ARBA00022723"/>
    </source>
</evidence>
<organism evidence="3">
    <name type="scientific">Hanusia phi</name>
    <dbReference type="NCBI Taxonomy" id="3032"/>
    <lineage>
        <taxon>Eukaryota</taxon>
        <taxon>Cryptophyceae</taxon>
        <taxon>Pyrenomonadales</taxon>
        <taxon>Geminigeraceae</taxon>
        <taxon>Hanusia</taxon>
    </lineage>
</organism>
<dbReference type="GO" id="GO:0005739">
    <property type="term" value="C:mitochondrion"/>
    <property type="evidence" value="ECO:0007669"/>
    <property type="project" value="TreeGrafter"/>
</dbReference>
<gene>
    <name evidence="3" type="ORF">HPHI1048_LOCUS15476</name>
</gene>
<dbReference type="Gene3D" id="3.10.180.10">
    <property type="entry name" value="2,3-Dihydroxybiphenyl 1,2-Dioxygenase, domain 1"/>
    <property type="match status" value="1"/>
</dbReference>
<accession>A0A7S0HPL3</accession>
<evidence type="ECO:0000259" key="2">
    <source>
        <dbReference type="PROSITE" id="PS51819"/>
    </source>
</evidence>
<dbReference type="GO" id="GO:0046872">
    <property type="term" value="F:metal ion binding"/>
    <property type="evidence" value="ECO:0007669"/>
    <property type="project" value="UniProtKB-KW"/>
</dbReference>
<keyword evidence="1" id="KW-0479">Metal-binding</keyword>
<dbReference type="GO" id="GO:0046491">
    <property type="term" value="P:L-methylmalonyl-CoA metabolic process"/>
    <property type="evidence" value="ECO:0007669"/>
    <property type="project" value="TreeGrafter"/>
</dbReference>
<dbReference type="EMBL" id="HBEO01022904">
    <property type="protein sequence ID" value="CAD8493215.1"/>
    <property type="molecule type" value="Transcribed_RNA"/>
</dbReference>
<dbReference type="GO" id="GO:0004493">
    <property type="term" value="F:methylmalonyl-CoA epimerase activity"/>
    <property type="evidence" value="ECO:0007669"/>
    <property type="project" value="TreeGrafter"/>
</dbReference>
<dbReference type="AlphaFoldDB" id="A0A7S0HPL3"/>
<dbReference type="InterPro" id="IPR037523">
    <property type="entry name" value="VOC_core"/>
</dbReference>
<name>A0A7S0HPL3_9CRYP</name>
<sequence>MSTGTRPFRVLGVQQIAVGAETKDDMTKIWQGMFGLKKHGDFKSEKENVDEDILKIGKGVLGTVEIDVMAPLDINKSPKVHVPNLNHIGLWVDDVDSCFNYLKTQGVRFAGGIRVGAAGHKVCFIHPKGNTESPIGGAGVLIELVQAPPEVIKAYDDIKDE</sequence>
<dbReference type="Pfam" id="PF13669">
    <property type="entry name" value="Glyoxalase_4"/>
    <property type="match status" value="1"/>
</dbReference>
<dbReference type="InterPro" id="IPR029068">
    <property type="entry name" value="Glyas_Bleomycin-R_OHBP_Dase"/>
</dbReference>
<proteinExistence type="predicted"/>
<dbReference type="InterPro" id="IPR051785">
    <property type="entry name" value="MMCE/EMCE_epimerase"/>
</dbReference>
<protein>
    <recommendedName>
        <fullName evidence="2">VOC domain-containing protein</fullName>
    </recommendedName>
</protein>